<accession>A0A1D2MTF2</accession>
<keyword evidence="1" id="KW-0812">Transmembrane</keyword>
<keyword evidence="3" id="KW-1185">Reference proteome</keyword>
<name>A0A1D2MTF2_ORCCI</name>
<dbReference type="AlphaFoldDB" id="A0A1D2MTF2"/>
<organism evidence="2 3">
    <name type="scientific">Orchesella cincta</name>
    <name type="common">Springtail</name>
    <name type="synonym">Podura cincta</name>
    <dbReference type="NCBI Taxonomy" id="48709"/>
    <lineage>
        <taxon>Eukaryota</taxon>
        <taxon>Metazoa</taxon>
        <taxon>Ecdysozoa</taxon>
        <taxon>Arthropoda</taxon>
        <taxon>Hexapoda</taxon>
        <taxon>Collembola</taxon>
        <taxon>Entomobryomorpha</taxon>
        <taxon>Entomobryoidea</taxon>
        <taxon>Orchesellidae</taxon>
        <taxon>Orchesellinae</taxon>
        <taxon>Orchesella</taxon>
    </lineage>
</organism>
<comment type="caution">
    <text evidence="2">The sequence shown here is derived from an EMBL/GenBank/DDBJ whole genome shotgun (WGS) entry which is preliminary data.</text>
</comment>
<dbReference type="Proteomes" id="UP000094527">
    <property type="component" value="Unassembled WGS sequence"/>
</dbReference>
<keyword evidence="1" id="KW-0472">Membrane</keyword>
<evidence type="ECO:0000313" key="3">
    <source>
        <dbReference type="Proteomes" id="UP000094527"/>
    </source>
</evidence>
<gene>
    <name evidence="2" type="ORF">Ocin01_10503</name>
</gene>
<protein>
    <submittedName>
        <fullName evidence="2">Uncharacterized protein</fullName>
    </submittedName>
</protein>
<dbReference type="EMBL" id="LJIJ01000568">
    <property type="protein sequence ID" value="ODM96178.1"/>
    <property type="molecule type" value="Genomic_DNA"/>
</dbReference>
<evidence type="ECO:0000256" key="1">
    <source>
        <dbReference type="SAM" id="Phobius"/>
    </source>
</evidence>
<sequence>MKSPLERSSNDSSIVNLITTDDLNKGNGHYADNLAFSIPEDVAFTNPETKHVFVYAPLTQTADDDGLNRSTKPFEKYTLSSSTIKKAALSGCALAATIIILYLWIHVKLVNPLIVEIFEIAPTTTTEKTVTSTIKILKPLKSEWKVEYNLPNGIPAIRMSAEEMKDITNIHCPSKTFALALYVDSNLELAETFLKTCGKNVAYFRVDGSPTISEIEQLKLYVPNAEKLELKANLKLEKGEQILDNPDFIKTKNSDDRIKTLEISGFVTFDDLTELVEVVPLAEELTIKGGEICKSLSRASSNSYIKSSKEACQITWPILQKLRIVETQDCRAMYDLIYSCWNMPSIETLQIRKSIINASNANYITGILDKNRITKVDFADNVCFDDTIQTVPFMCQASPY</sequence>
<feature type="transmembrane region" description="Helical" evidence="1">
    <location>
        <begin position="87"/>
        <end position="105"/>
    </location>
</feature>
<keyword evidence="1" id="KW-1133">Transmembrane helix</keyword>
<proteinExistence type="predicted"/>
<reference evidence="2 3" key="1">
    <citation type="journal article" date="2016" name="Genome Biol. Evol.">
        <title>Gene Family Evolution Reflects Adaptation to Soil Environmental Stressors in the Genome of the Collembolan Orchesella cincta.</title>
        <authorList>
            <person name="Faddeeva-Vakhrusheva A."/>
            <person name="Derks M.F."/>
            <person name="Anvar S.Y."/>
            <person name="Agamennone V."/>
            <person name="Suring W."/>
            <person name="Smit S."/>
            <person name="van Straalen N.M."/>
            <person name="Roelofs D."/>
        </authorList>
    </citation>
    <scope>NUCLEOTIDE SEQUENCE [LARGE SCALE GENOMIC DNA]</scope>
    <source>
        <tissue evidence="2">Mixed pool</tissue>
    </source>
</reference>
<evidence type="ECO:0000313" key="2">
    <source>
        <dbReference type="EMBL" id="ODM96178.1"/>
    </source>
</evidence>